<dbReference type="InterPro" id="IPR014905">
    <property type="entry name" value="HIRAN"/>
</dbReference>
<name>A0A2N5J9M5_9BIFI</name>
<evidence type="ECO:0000259" key="3">
    <source>
        <dbReference type="Pfam" id="PF08797"/>
    </source>
</evidence>
<keyword evidence="1" id="KW-0479">Metal-binding</keyword>
<dbReference type="GO" id="GO:0003676">
    <property type="term" value="F:nucleic acid binding"/>
    <property type="evidence" value="ECO:0007669"/>
    <property type="project" value="InterPro"/>
</dbReference>
<keyword evidence="2" id="KW-0378">Hydrolase</keyword>
<dbReference type="AlphaFoldDB" id="A0A2N5J9M5"/>
<evidence type="ECO:0000313" key="4">
    <source>
        <dbReference type="EMBL" id="PLS30912.1"/>
    </source>
</evidence>
<dbReference type="GO" id="GO:0008270">
    <property type="term" value="F:zinc ion binding"/>
    <property type="evidence" value="ECO:0007669"/>
    <property type="project" value="InterPro"/>
</dbReference>
<sequence length="153" mass="16809">MIDPMRSSDSGGLVPLPGDEDGELALFGGIAGDVDMPKPYADAITLIERTYLVGSRGFGDSGASDQALRGLNEKTAESDGTARLRLEREPQDAQDRWAVKVYAGDVPIGYLRAHENEIIARLMDAGKHVYAEYLETETLGDYHRLWVRLVLDD</sequence>
<dbReference type="EMBL" id="NMWU01000021">
    <property type="protein sequence ID" value="PLS30912.1"/>
    <property type="molecule type" value="Genomic_DNA"/>
</dbReference>
<evidence type="ECO:0000256" key="1">
    <source>
        <dbReference type="ARBA" id="ARBA00022723"/>
    </source>
</evidence>
<evidence type="ECO:0000256" key="2">
    <source>
        <dbReference type="ARBA" id="ARBA00022801"/>
    </source>
</evidence>
<proteinExistence type="predicted"/>
<accession>A0A2N5J9M5</accession>
<dbReference type="OrthoDB" id="3177563at2"/>
<protein>
    <submittedName>
        <fullName evidence="4">HIRAN domain-containing protein</fullName>
    </submittedName>
</protein>
<dbReference type="Gene3D" id="3.30.70.2330">
    <property type="match status" value="1"/>
</dbReference>
<organism evidence="4 5">
    <name type="scientific">Bifidobacterium margollesii</name>
    <dbReference type="NCBI Taxonomy" id="2020964"/>
    <lineage>
        <taxon>Bacteria</taxon>
        <taxon>Bacillati</taxon>
        <taxon>Actinomycetota</taxon>
        <taxon>Actinomycetes</taxon>
        <taxon>Bifidobacteriales</taxon>
        <taxon>Bifidobacteriaceae</taxon>
        <taxon>Bifidobacterium</taxon>
    </lineage>
</organism>
<dbReference type="RefSeq" id="WP_101616537.1">
    <property type="nucleotide sequence ID" value="NZ_NMWU01000021.1"/>
</dbReference>
<dbReference type="Proteomes" id="UP000235050">
    <property type="component" value="Unassembled WGS sequence"/>
</dbReference>
<comment type="caution">
    <text evidence="4">The sequence shown here is derived from an EMBL/GenBank/DDBJ whole genome shotgun (WGS) entry which is preliminary data.</text>
</comment>
<evidence type="ECO:0000313" key="5">
    <source>
        <dbReference type="Proteomes" id="UP000235050"/>
    </source>
</evidence>
<gene>
    <name evidence="4" type="ORF">Uis1B_1201</name>
</gene>
<keyword evidence="5" id="KW-1185">Reference proteome</keyword>
<dbReference type="GO" id="GO:0016818">
    <property type="term" value="F:hydrolase activity, acting on acid anhydrides, in phosphorus-containing anhydrides"/>
    <property type="evidence" value="ECO:0007669"/>
    <property type="project" value="InterPro"/>
</dbReference>
<feature type="domain" description="HIRAN" evidence="3">
    <location>
        <begin position="80"/>
        <end position="138"/>
    </location>
</feature>
<dbReference type="Pfam" id="PF08797">
    <property type="entry name" value="HIRAN"/>
    <property type="match status" value="1"/>
</dbReference>
<reference evidence="4 5" key="1">
    <citation type="submission" date="2017-07" db="EMBL/GenBank/DDBJ databases">
        <title>Bifidobacterium novel species.</title>
        <authorList>
            <person name="Lugli G.A."/>
            <person name="Milani C."/>
            <person name="Duranti S."/>
            <person name="Mangifesta M."/>
        </authorList>
    </citation>
    <scope>NUCLEOTIDE SEQUENCE [LARGE SCALE GENOMIC DNA]</scope>
    <source>
        <strain evidence="5">Uis1B</strain>
    </source>
</reference>